<proteinExistence type="predicted"/>
<sequence>MRHPRLIPVLLLIIITSLATPLQAQIVLKGKITTEKNEPVAFAPVILQQLPDTTRYTEGVITDMAGNYRFGKHRAGRYLLSVRTIGYKTLYDT</sequence>
<reference evidence="1" key="1">
    <citation type="journal article" date="2013" name="Environ. Microbiol.">
        <title>Microbiota from the distal guts of lean and obese adolescents exhibit partial functional redundancy besides clear differences in community structure.</title>
        <authorList>
            <person name="Ferrer M."/>
            <person name="Ruiz A."/>
            <person name="Lanza F."/>
            <person name="Haange S.B."/>
            <person name="Oberbach A."/>
            <person name="Till H."/>
            <person name="Bargiela R."/>
            <person name="Campoy C."/>
            <person name="Segura M.T."/>
            <person name="Richter M."/>
            <person name="von Bergen M."/>
            <person name="Seifert J."/>
            <person name="Suarez A."/>
        </authorList>
    </citation>
    <scope>NUCLEOTIDE SEQUENCE</scope>
</reference>
<feature type="non-terminal residue" evidence="1">
    <location>
        <position position="93"/>
    </location>
</feature>
<dbReference type="Pfam" id="PF13620">
    <property type="entry name" value="CarboxypepD_reg"/>
    <property type="match status" value="1"/>
</dbReference>
<dbReference type="InterPro" id="IPR008969">
    <property type="entry name" value="CarboxyPept-like_regulatory"/>
</dbReference>
<evidence type="ECO:0008006" key="2">
    <source>
        <dbReference type="Google" id="ProtNLM"/>
    </source>
</evidence>
<organism evidence="1">
    <name type="scientific">human gut metagenome</name>
    <dbReference type="NCBI Taxonomy" id="408170"/>
    <lineage>
        <taxon>unclassified sequences</taxon>
        <taxon>metagenomes</taxon>
        <taxon>organismal metagenomes</taxon>
    </lineage>
</organism>
<dbReference type="Gene3D" id="2.60.40.1120">
    <property type="entry name" value="Carboxypeptidase-like, regulatory domain"/>
    <property type="match status" value="1"/>
</dbReference>
<name>K1UF79_9ZZZZ</name>
<gene>
    <name evidence="1" type="ORF">LEA_01043</name>
</gene>
<comment type="caution">
    <text evidence="1">The sequence shown here is derived from an EMBL/GenBank/DDBJ whole genome shotgun (WGS) entry which is preliminary data.</text>
</comment>
<accession>K1UF79</accession>
<dbReference type="AlphaFoldDB" id="K1UF79"/>
<dbReference type="EMBL" id="AJWY01000739">
    <property type="protein sequence ID" value="EKC80763.1"/>
    <property type="molecule type" value="Genomic_DNA"/>
</dbReference>
<protein>
    <recommendedName>
        <fullName evidence="2">Carboxypeptidase-like regulatory domain-containing protein</fullName>
    </recommendedName>
</protein>
<dbReference type="SUPFAM" id="SSF49464">
    <property type="entry name" value="Carboxypeptidase regulatory domain-like"/>
    <property type="match status" value="1"/>
</dbReference>
<evidence type="ECO:0000313" key="1">
    <source>
        <dbReference type="EMBL" id="EKC80763.1"/>
    </source>
</evidence>